<dbReference type="CDD" id="cd05403">
    <property type="entry name" value="NT_KNTase_like"/>
    <property type="match status" value="1"/>
</dbReference>
<accession>A0A0P8WBS2</accession>
<comment type="caution">
    <text evidence="2">The sequence shown here is derived from an EMBL/GenBank/DDBJ whole genome shotgun (WGS) entry which is preliminary data.</text>
</comment>
<dbReference type="Gene3D" id="3.30.460.10">
    <property type="entry name" value="Beta Polymerase, domain 2"/>
    <property type="match status" value="1"/>
</dbReference>
<dbReference type="Proteomes" id="UP000050326">
    <property type="component" value="Unassembled WGS sequence"/>
</dbReference>
<keyword evidence="2" id="KW-0808">Transferase</keyword>
<evidence type="ECO:0000313" key="2">
    <source>
        <dbReference type="EMBL" id="KPU45174.1"/>
    </source>
</evidence>
<proteinExistence type="predicted"/>
<dbReference type="STRING" id="36849.OXPF_13010"/>
<dbReference type="RefSeq" id="WP_054874387.1">
    <property type="nucleotide sequence ID" value="NZ_LKET01000027.1"/>
</dbReference>
<dbReference type="InterPro" id="IPR043519">
    <property type="entry name" value="NT_sf"/>
</dbReference>
<dbReference type="EMBL" id="LKET01000027">
    <property type="protein sequence ID" value="KPU45174.1"/>
    <property type="molecule type" value="Genomic_DNA"/>
</dbReference>
<name>A0A0P8WBS2_9CLOT</name>
<sequence>MNIQDNIDSIKKQIIAKYSPVKLILFGSWSKMTGTDKSDIDLCIIKDTVDKKDLLTDMYLNIESDLPIDIIIYTEQEWFECVNDTTSFAYSINQQGVSIHG</sequence>
<dbReference type="AlphaFoldDB" id="A0A0P8WBS2"/>
<dbReference type="InterPro" id="IPR041633">
    <property type="entry name" value="Polbeta"/>
</dbReference>
<dbReference type="SUPFAM" id="SSF81301">
    <property type="entry name" value="Nucleotidyltransferase"/>
    <property type="match status" value="1"/>
</dbReference>
<reference evidence="2 3" key="1">
    <citation type="submission" date="2015-09" db="EMBL/GenBank/DDBJ databases">
        <title>Genome sequence of Oxobacter pfennigii DSM 3222.</title>
        <authorList>
            <person name="Poehlein A."/>
            <person name="Bengelsdorf F.R."/>
            <person name="Schiel-Bengelsdorf B."/>
            <person name="Duerre P."/>
            <person name="Daniel R."/>
        </authorList>
    </citation>
    <scope>NUCLEOTIDE SEQUENCE [LARGE SCALE GENOMIC DNA]</scope>
    <source>
        <strain evidence="2 3">DSM 3222</strain>
    </source>
</reference>
<feature type="domain" description="Polymerase beta nucleotidyltransferase" evidence="1">
    <location>
        <begin position="12"/>
        <end position="76"/>
    </location>
</feature>
<keyword evidence="3" id="KW-1185">Reference proteome</keyword>
<protein>
    <submittedName>
        <fullName evidence="2">Nucleotidyltransferase domain protein</fullName>
    </submittedName>
</protein>
<evidence type="ECO:0000313" key="3">
    <source>
        <dbReference type="Proteomes" id="UP000050326"/>
    </source>
</evidence>
<evidence type="ECO:0000259" key="1">
    <source>
        <dbReference type="Pfam" id="PF18765"/>
    </source>
</evidence>
<gene>
    <name evidence="2" type="ORF">OXPF_13010</name>
</gene>
<dbReference type="Pfam" id="PF18765">
    <property type="entry name" value="Polbeta"/>
    <property type="match status" value="1"/>
</dbReference>
<dbReference type="OrthoDB" id="1682923at2"/>
<dbReference type="GO" id="GO:0016740">
    <property type="term" value="F:transferase activity"/>
    <property type="evidence" value="ECO:0007669"/>
    <property type="project" value="UniProtKB-KW"/>
</dbReference>
<organism evidence="2 3">
    <name type="scientific">Oxobacter pfennigii</name>
    <dbReference type="NCBI Taxonomy" id="36849"/>
    <lineage>
        <taxon>Bacteria</taxon>
        <taxon>Bacillati</taxon>
        <taxon>Bacillota</taxon>
        <taxon>Clostridia</taxon>
        <taxon>Eubacteriales</taxon>
        <taxon>Clostridiaceae</taxon>
        <taxon>Oxobacter</taxon>
    </lineage>
</organism>